<dbReference type="PANTHER" id="PTHR36981:SF1">
    <property type="entry name" value="P2X PURINORECEPTOR 7 INTRACELLULAR DOMAIN-CONTAINING PROTEIN"/>
    <property type="match status" value="1"/>
</dbReference>
<name>A0A8B8A200_ACAPL</name>
<dbReference type="RefSeq" id="XP_022111714.1">
    <property type="nucleotide sequence ID" value="XM_022256022.1"/>
</dbReference>
<dbReference type="PANTHER" id="PTHR36981">
    <property type="entry name" value="ZGC:195170"/>
    <property type="match status" value="1"/>
</dbReference>
<reference evidence="4" key="1">
    <citation type="submission" date="2025-08" db="UniProtKB">
        <authorList>
            <consortium name="RefSeq"/>
        </authorList>
    </citation>
    <scope>IDENTIFICATION</scope>
</reference>
<feature type="compositionally biased region" description="Polar residues" evidence="1">
    <location>
        <begin position="26"/>
        <end position="39"/>
    </location>
</feature>
<dbReference type="KEGG" id="aplc:110990950"/>
<dbReference type="AlphaFoldDB" id="A0A8B8A200"/>
<organism evidence="3 4">
    <name type="scientific">Acanthaster planci</name>
    <name type="common">Crown-of-thorns starfish</name>
    <dbReference type="NCBI Taxonomy" id="133434"/>
    <lineage>
        <taxon>Eukaryota</taxon>
        <taxon>Metazoa</taxon>
        <taxon>Echinodermata</taxon>
        <taxon>Eleutherozoa</taxon>
        <taxon>Asterozoa</taxon>
        <taxon>Asteroidea</taxon>
        <taxon>Valvatacea</taxon>
        <taxon>Valvatida</taxon>
        <taxon>Acanthasteridae</taxon>
        <taxon>Acanthaster</taxon>
    </lineage>
</organism>
<evidence type="ECO:0000313" key="3">
    <source>
        <dbReference type="Proteomes" id="UP000694845"/>
    </source>
</evidence>
<proteinExistence type="predicted"/>
<dbReference type="Pfam" id="PF20478">
    <property type="entry name" value="P2RX7_C"/>
    <property type="match status" value="1"/>
</dbReference>
<dbReference type="OMA" id="AQPYMFE"/>
<accession>A0A8B8A200</accession>
<dbReference type="Proteomes" id="UP000694845">
    <property type="component" value="Unplaced"/>
</dbReference>
<feature type="region of interest" description="Disordered" evidence="1">
    <location>
        <begin position="1"/>
        <end position="46"/>
    </location>
</feature>
<gene>
    <name evidence="4" type="primary">LOC110990950</name>
</gene>
<evidence type="ECO:0000313" key="4">
    <source>
        <dbReference type="RefSeq" id="XP_022111714.1"/>
    </source>
</evidence>
<dbReference type="InterPro" id="IPR046815">
    <property type="entry name" value="P2RX7_C"/>
</dbReference>
<feature type="domain" description="P2X purinoreceptor 7 intracellular" evidence="2">
    <location>
        <begin position="61"/>
        <end position="209"/>
    </location>
</feature>
<feature type="compositionally biased region" description="Low complexity" evidence="1">
    <location>
        <begin position="11"/>
        <end position="25"/>
    </location>
</feature>
<evidence type="ECO:0000259" key="2">
    <source>
        <dbReference type="Pfam" id="PF20478"/>
    </source>
</evidence>
<sequence>MAEHENLDAASYSSSDFDGNSSDPSTSDQASHSLEVTSSENEKEVSLGAQPYMFEPEVSDHSNSDSASDMLDEVSEGRLGNINWCVCGGCQAMATVPDCVCCEEIGQVSRMADSYDGAALNCITHHPGFEPVCLNRWFLDTAYLWYRQQCGGRGQNAPPNKKYRHTAYRQLTQWFWGHLRRMVHVPLLACAVRLIREAFPSEDGVYIGLMKLSWTYVNQNFKWGCKVRFLTW</sequence>
<dbReference type="GeneID" id="110990950"/>
<keyword evidence="3" id="KW-1185">Reference proteome</keyword>
<dbReference type="OrthoDB" id="9898867at2759"/>
<evidence type="ECO:0000256" key="1">
    <source>
        <dbReference type="SAM" id="MobiDB-lite"/>
    </source>
</evidence>
<protein>
    <submittedName>
        <fullName evidence="4">Uncharacterized protein LOC110990950</fullName>
    </submittedName>
</protein>